<evidence type="ECO:0000256" key="3">
    <source>
        <dbReference type="ARBA" id="ARBA00020422"/>
    </source>
</evidence>
<dbReference type="GO" id="GO:0005737">
    <property type="term" value="C:cytoplasm"/>
    <property type="evidence" value="ECO:0007669"/>
    <property type="project" value="UniProtKB-SubCell"/>
</dbReference>
<keyword evidence="8" id="KW-1185">Reference proteome</keyword>
<organism evidence="7 8">
    <name type="scientific">Orenia metallireducens</name>
    <dbReference type="NCBI Taxonomy" id="1413210"/>
    <lineage>
        <taxon>Bacteria</taxon>
        <taxon>Bacillati</taxon>
        <taxon>Bacillota</taxon>
        <taxon>Clostridia</taxon>
        <taxon>Halanaerobiales</taxon>
        <taxon>Halobacteroidaceae</taxon>
        <taxon>Orenia</taxon>
    </lineage>
</organism>
<reference evidence="8" key="1">
    <citation type="submission" date="2017-09" db="EMBL/GenBank/DDBJ databases">
        <authorList>
            <person name="Varghese N."/>
            <person name="Submissions S."/>
        </authorList>
    </citation>
    <scope>NUCLEOTIDE SEQUENCE [LARGE SCALE GENOMIC DNA]</scope>
    <source>
        <strain evidence="8">MSL47</strain>
    </source>
</reference>
<comment type="subcellular location">
    <subcellularLocation>
        <location evidence="2">Cytoplasm</location>
    </subcellularLocation>
</comment>
<dbReference type="AlphaFoldDB" id="A0A285GC30"/>
<evidence type="ECO:0000256" key="5">
    <source>
        <dbReference type="ARBA" id="ARBA00022683"/>
    </source>
</evidence>
<dbReference type="PANTHER" id="PTHR33705:SF2">
    <property type="entry name" value="PHOSPHOCARRIER PROTEIN NPR"/>
    <property type="match status" value="1"/>
</dbReference>
<dbReference type="PANTHER" id="PTHR33705">
    <property type="entry name" value="PHOSPHOCARRIER PROTEIN HPR"/>
    <property type="match status" value="1"/>
</dbReference>
<dbReference type="PROSITE" id="PS00369">
    <property type="entry name" value="PTS_HPR_HIS"/>
    <property type="match status" value="1"/>
</dbReference>
<evidence type="ECO:0000256" key="4">
    <source>
        <dbReference type="ARBA" id="ARBA00022490"/>
    </source>
</evidence>
<dbReference type="PROSITE" id="PS00589">
    <property type="entry name" value="PTS_HPR_SER"/>
    <property type="match status" value="1"/>
</dbReference>
<keyword evidence="5" id="KW-0598">Phosphotransferase system</keyword>
<evidence type="ECO:0000313" key="8">
    <source>
        <dbReference type="Proteomes" id="UP000219573"/>
    </source>
</evidence>
<dbReference type="InterPro" id="IPR002114">
    <property type="entry name" value="PTS_HPr_Ser_P_site"/>
</dbReference>
<dbReference type="EMBL" id="OBDZ01000006">
    <property type="protein sequence ID" value="SNY21140.1"/>
    <property type="molecule type" value="Genomic_DNA"/>
</dbReference>
<dbReference type="InterPro" id="IPR000032">
    <property type="entry name" value="HPr-like"/>
</dbReference>
<evidence type="ECO:0000256" key="2">
    <source>
        <dbReference type="ARBA" id="ARBA00004496"/>
    </source>
</evidence>
<dbReference type="Pfam" id="PF00381">
    <property type="entry name" value="PTS-HPr"/>
    <property type="match status" value="1"/>
</dbReference>
<name>A0A285GC30_9FIRM</name>
<dbReference type="Proteomes" id="UP000219573">
    <property type="component" value="Unassembled WGS sequence"/>
</dbReference>
<dbReference type="PRINTS" id="PR00107">
    <property type="entry name" value="PHOSPHOCPHPR"/>
</dbReference>
<dbReference type="CDD" id="cd00367">
    <property type="entry name" value="PTS-HPr_like"/>
    <property type="match status" value="1"/>
</dbReference>
<dbReference type="GO" id="GO:0009401">
    <property type="term" value="P:phosphoenolpyruvate-dependent sugar phosphotransferase system"/>
    <property type="evidence" value="ECO:0007669"/>
    <property type="project" value="UniProtKB-KW"/>
</dbReference>
<dbReference type="OrthoDB" id="9809047at2"/>
<feature type="domain" description="HPr" evidence="6">
    <location>
        <begin position="1"/>
        <end position="84"/>
    </location>
</feature>
<dbReference type="InterPro" id="IPR050399">
    <property type="entry name" value="HPr"/>
</dbReference>
<dbReference type="NCBIfam" id="TIGR01003">
    <property type="entry name" value="PTS_HPr_family"/>
    <property type="match status" value="1"/>
</dbReference>
<dbReference type="InterPro" id="IPR035895">
    <property type="entry name" value="HPr-like_sf"/>
</dbReference>
<dbReference type="PROSITE" id="PS51350">
    <property type="entry name" value="PTS_HPR_DOM"/>
    <property type="match status" value="1"/>
</dbReference>
<dbReference type="InterPro" id="IPR001020">
    <property type="entry name" value="PTS_HPr_His_P_site"/>
</dbReference>
<keyword evidence="4" id="KW-0963">Cytoplasm</keyword>
<protein>
    <recommendedName>
        <fullName evidence="3">Phosphocarrier protein HPr</fullName>
    </recommendedName>
</protein>
<evidence type="ECO:0000313" key="7">
    <source>
        <dbReference type="EMBL" id="SNY21140.1"/>
    </source>
</evidence>
<gene>
    <name evidence="7" type="ORF">SAMN06265827_106125</name>
</gene>
<dbReference type="SUPFAM" id="SSF55594">
    <property type="entry name" value="HPr-like"/>
    <property type="match status" value="1"/>
</dbReference>
<accession>A0A285GC30</accession>
<comment type="function">
    <text evidence="1">General (non sugar-specific) component of the phosphoenolpyruvate-dependent sugar phosphotransferase system (sugar PTS). This major carbohydrate active-transport system catalyzes the phosphorylation of incoming sugar substrates concomitantly with their translocation across the cell membrane. The phosphoryl group from phosphoenolpyruvate (PEP) is transferred to the phosphoryl carrier protein HPr by enzyme I. Phospho-HPr then transfers it to the PTS EIIA domain.</text>
</comment>
<evidence type="ECO:0000259" key="6">
    <source>
        <dbReference type="PROSITE" id="PS51350"/>
    </source>
</evidence>
<sequence length="84" mass="8972">MASQEIKIVNEAGIHARPASMLVLLANKFKEDINIVKNGREINAKSIMGIMSLGVSCGDTLEIISDNNDAVEQLVELIGSGFGE</sequence>
<proteinExistence type="predicted"/>
<evidence type="ECO:0000256" key="1">
    <source>
        <dbReference type="ARBA" id="ARBA00003681"/>
    </source>
</evidence>
<dbReference type="Gene3D" id="3.30.1340.10">
    <property type="entry name" value="HPr-like"/>
    <property type="match status" value="1"/>
</dbReference>
<dbReference type="RefSeq" id="WP_097017150.1">
    <property type="nucleotide sequence ID" value="NZ_OBDZ01000006.1"/>
</dbReference>